<dbReference type="EMBL" id="MT144475">
    <property type="protein sequence ID" value="QJA54077.1"/>
    <property type="molecule type" value="Genomic_DNA"/>
</dbReference>
<accession>A0A6H2A3C7</accession>
<sequence>MIYFIAGVGTTCLFIWALKMLSKIDLSTGEARKLDNNELAVQNCKWDNNEWDGYYKLGIGNTANPSNVSINDKTIAIPELVKEMHHD</sequence>
<gene>
    <name evidence="1" type="ORF">TM448A04293_0002</name>
</gene>
<dbReference type="AlphaFoldDB" id="A0A6H2A3C7"/>
<protein>
    <submittedName>
        <fullName evidence="1">Uncharacterized protein</fullName>
    </submittedName>
</protein>
<proteinExistence type="predicted"/>
<evidence type="ECO:0000313" key="1">
    <source>
        <dbReference type="EMBL" id="QJA54077.1"/>
    </source>
</evidence>
<organism evidence="1">
    <name type="scientific">viral metagenome</name>
    <dbReference type="NCBI Taxonomy" id="1070528"/>
    <lineage>
        <taxon>unclassified sequences</taxon>
        <taxon>metagenomes</taxon>
        <taxon>organismal metagenomes</taxon>
    </lineage>
</organism>
<reference evidence="1" key="1">
    <citation type="submission" date="2020-03" db="EMBL/GenBank/DDBJ databases">
        <title>The deep terrestrial virosphere.</title>
        <authorList>
            <person name="Holmfeldt K."/>
            <person name="Nilsson E."/>
            <person name="Simone D."/>
            <person name="Lopez-Fernandez M."/>
            <person name="Wu X."/>
            <person name="de Brujin I."/>
            <person name="Lundin D."/>
            <person name="Andersson A."/>
            <person name="Bertilsson S."/>
            <person name="Dopson M."/>
        </authorList>
    </citation>
    <scope>NUCLEOTIDE SEQUENCE</scope>
    <source>
        <strain evidence="1">TM448A04293</strain>
    </source>
</reference>
<name>A0A6H2A3C7_9ZZZZ</name>